<keyword evidence="3" id="KW-1185">Reference proteome</keyword>
<dbReference type="EMBL" id="MU404353">
    <property type="protein sequence ID" value="KAI1614423.1"/>
    <property type="molecule type" value="Genomic_DNA"/>
</dbReference>
<name>A0AAN6IEG7_9EURO</name>
<feature type="region of interest" description="Disordered" evidence="1">
    <location>
        <begin position="343"/>
        <end position="469"/>
    </location>
</feature>
<comment type="caution">
    <text evidence="2">The sequence shown here is derived from an EMBL/GenBank/DDBJ whole genome shotgun (WGS) entry which is preliminary data.</text>
</comment>
<evidence type="ECO:0000256" key="1">
    <source>
        <dbReference type="SAM" id="MobiDB-lite"/>
    </source>
</evidence>
<reference evidence="2" key="1">
    <citation type="journal article" date="2022" name="bioRxiv">
        <title>Deciphering the potential niche of two novel black yeast fungi from a biological soil crust based on their genomes, phenotypes, and melanin regulation.</title>
        <authorList>
            <consortium name="DOE Joint Genome Institute"/>
            <person name="Carr E.C."/>
            <person name="Barton Q."/>
            <person name="Grambo S."/>
            <person name="Sullivan M."/>
            <person name="Renfro C.M."/>
            <person name="Kuo A."/>
            <person name="Pangilinan J."/>
            <person name="Lipzen A."/>
            <person name="Keymanesh K."/>
            <person name="Savage E."/>
            <person name="Barry K."/>
            <person name="Grigoriev I.V."/>
            <person name="Riekhof W.R."/>
            <person name="Harris S.S."/>
        </authorList>
    </citation>
    <scope>NUCLEOTIDE SEQUENCE</scope>
    <source>
        <strain evidence="2">JF 03-4F</strain>
    </source>
</reference>
<dbReference type="AlphaFoldDB" id="A0AAN6IEG7"/>
<proteinExistence type="predicted"/>
<dbReference type="Proteomes" id="UP001203852">
    <property type="component" value="Unassembled WGS sequence"/>
</dbReference>
<feature type="compositionally biased region" description="Polar residues" evidence="1">
    <location>
        <begin position="434"/>
        <end position="452"/>
    </location>
</feature>
<feature type="compositionally biased region" description="Polar residues" evidence="1">
    <location>
        <begin position="343"/>
        <end position="353"/>
    </location>
</feature>
<gene>
    <name evidence="2" type="ORF">EDD36DRAFT_464259</name>
</gene>
<protein>
    <submittedName>
        <fullName evidence="2">Uncharacterized protein</fullName>
    </submittedName>
</protein>
<sequence length="632" mass="70940">MTISRTPMPAARLSESVMKAITEVCGPETAFRRRFRTLKTQFRAVLREHQQQLRMLRSMIIPRLPQERLESRLEKAVAGQEVGRGMPKPVHTLTGTDTRSLELRSLSYLWERAEQQLIVLVKSGRDSGIIRGKNVIRKQLAELAHLLAIFSGSSISADEVMADDRKLKAAVKSLRTWLDKKVYYFQASTERDISTAYRQYFALIEERELDLANALRWEKFHHKPAAIPWGRYPSGIEIHVRAGKGHNKRALLLFSWTNADGEACNLSKVFLPDGTQSLFDADARKIFFCAEHIEIRDGAGHILGRGRHQNITVTRDEMLAKLSDDPRKEDFIAFWDHQLETTKVNPSRSPTFDESQKFTPRRPTESQLRAKRVVQSDSDTVSSLDPSNTIGLRSGPSLGSVSPNTRATKSYKPLSKKASRNASPTKRSLRADSSAAQPSKLESGTNNIPSRSSSRKAAEPPSNVETAPITKTKLTAHDGRPLIYNAGSVNEEIKTIKDSLPMRQADALWLLNEFLKAEYPHGGEVILASPVRFPAVDSVWTRLEKFCRTSKHRNHPYIDLMESWVELGKGVGEGRAKRAILSRQLTAAFNVLRKKVTSKQVFIRPQPDIKAKCTNVLTVSADVNPVVLGNDK</sequence>
<feature type="compositionally biased region" description="Polar residues" evidence="1">
    <location>
        <begin position="375"/>
        <end position="408"/>
    </location>
</feature>
<evidence type="ECO:0000313" key="2">
    <source>
        <dbReference type="EMBL" id="KAI1614423.1"/>
    </source>
</evidence>
<organism evidence="2 3">
    <name type="scientific">Exophiala viscosa</name>
    <dbReference type="NCBI Taxonomy" id="2486360"/>
    <lineage>
        <taxon>Eukaryota</taxon>
        <taxon>Fungi</taxon>
        <taxon>Dikarya</taxon>
        <taxon>Ascomycota</taxon>
        <taxon>Pezizomycotina</taxon>
        <taxon>Eurotiomycetes</taxon>
        <taxon>Chaetothyriomycetidae</taxon>
        <taxon>Chaetothyriales</taxon>
        <taxon>Herpotrichiellaceae</taxon>
        <taxon>Exophiala</taxon>
    </lineage>
</organism>
<accession>A0AAN6IEG7</accession>
<evidence type="ECO:0000313" key="3">
    <source>
        <dbReference type="Proteomes" id="UP001203852"/>
    </source>
</evidence>